<accession>A0A8K1C474</accession>
<dbReference type="Proteomes" id="UP000794436">
    <property type="component" value="Unassembled WGS sequence"/>
</dbReference>
<protein>
    <recommendedName>
        <fullName evidence="5">FYVE zinc finger domain-containing protein</fullName>
    </recommendedName>
</protein>
<keyword evidence="7" id="KW-1185">Reference proteome</keyword>
<dbReference type="GO" id="GO:0008270">
    <property type="term" value="F:zinc ion binding"/>
    <property type="evidence" value="ECO:0007669"/>
    <property type="project" value="UniProtKB-KW"/>
</dbReference>
<dbReference type="SUPFAM" id="SSF57903">
    <property type="entry name" value="FYVE/PHD zinc finger"/>
    <property type="match status" value="1"/>
</dbReference>
<dbReference type="InterPro" id="IPR013083">
    <property type="entry name" value="Znf_RING/FYVE/PHD"/>
</dbReference>
<evidence type="ECO:0000256" key="3">
    <source>
        <dbReference type="ARBA" id="ARBA00022833"/>
    </source>
</evidence>
<evidence type="ECO:0000313" key="7">
    <source>
        <dbReference type="Proteomes" id="UP000794436"/>
    </source>
</evidence>
<feature type="region of interest" description="Disordered" evidence="4">
    <location>
        <begin position="554"/>
        <end position="624"/>
    </location>
</feature>
<dbReference type="InterPro" id="IPR000306">
    <property type="entry name" value="Znf_FYVE"/>
</dbReference>
<gene>
    <name evidence="6" type="ORF">Poli38472_008859</name>
</gene>
<evidence type="ECO:0000256" key="1">
    <source>
        <dbReference type="ARBA" id="ARBA00022723"/>
    </source>
</evidence>
<keyword evidence="2" id="KW-0863">Zinc-finger</keyword>
<proteinExistence type="predicted"/>
<reference evidence="6" key="1">
    <citation type="submission" date="2019-03" db="EMBL/GenBank/DDBJ databases">
        <title>Long read genome sequence of the mycoparasitic Pythium oligandrum ATCC 38472 isolated from sugarbeet rhizosphere.</title>
        <authorList>
            <person name="Gaulin E."/>
        </authorList>
    </citation>
    <scope>NUCLEOTIDE SEQUENCE</scope>
    <source>
        <strain evidence="6">ATCC 38472_TT</strain>
    </source>
</reference>
<evidence type="ECO:0000256" key="4">
    <source>
        <dbReference type="SAM" id="MobiDB-lite"/>
    </source>
</evidence>
<keyword evidence="1" id="KW-0479">Metal-binding</keyword>
<dbReference type="Pfam" id="PF01363">
    <property type="entry name" value="FYVE"/>
    <property type="match status" value="1"/>
</dbReference>
<dbReference type="AlphaFoldDB" id="A0A8K1C474"/>
<dbReference type="Gene3D" id="3.30.40.10">
    <property type="entry name" value="Zinc/RING finger domain, C3HC4 (zinc finger)"/>
    <property type="match status" value="1"/>
</dbReference>
<sequence length="634" mass="71538">MATTHAATQDIDRATSSRYSDVLGDVCSDDIRFELWGSDGESSATFEYIRKHALQAIDRVNMVDPHTAYIPVRSKVPDVRLYKNASLNYNTPLERERCDFRGVTRVPGSLETVLDLLACEDDRESFWMTFNTQRGLLVNTLLGAQRLEKATPFPRWTQRYMVTRLSKHSGYPPVESCFAEYATIVEPDSNQDVVYENEDATLRRAFVYRRSMDDGVFNLDGVQDKLHQYTDKYERLFIQDWLYEISETMEPNVCKLVLSCSVYLTGPESLRPMRREFREFCAMSLVYLRKLLKSQWKEEMTTGVGRRQPWSRRIIARPSRCGVCSTGFTLLKRRHLCDSCGIMTCSRCYAKPDPTIGAALASTRGFRLQDAQQSRRGGKECILCTQFGSDGTLPRVSVNIRRQFTSSVSSTPSTVVTPLSATGAGEDMDFYSDDNDSLSSLRATNSQFTPTRSSMRYPAAPMPLSRAASREYNNHRIRSATEDNTRSHRQPEPEHPPADARYSSVRRPLKTRSESLNIQSTTRGSQGLVLLSDIEALSLTGSFTRVSGVHMGHCVPNSRRPSPDNNVCPDSPPMPSRRPARTVSEDNELAPRSPLPEVDRLTKPKPSAVKAETPQSNDDDDDFDDLANFTLKIL</sequence>
<evidence type="ECO:0000259" key="5">
    <source>
        <dbReference type="Pfam" id="PF01363"/>
    </source>
</evidence>
<feature type="domain" description="FYVE zinc finger" evidence="5">
    <location>
        <begin position="319"/>
        <end position="356"/>
    </location>
</feature>
<keyword evidence="3" id="KW-0862">Zinc</keyword>
<dbReference type="OrthoDB" id="167974at2759"/>
<dbReference type="InterPro" id="IPR011011">
    <property type="entry name" value="Znf_FYVE_PHD"/>
</dbReference>
<dbReference type="EMBL" id="SPLM01000146">
    <property type="protein sequence ID" value="TMW56211.1"/>
    <property type="molecule type" value="Genomic_DNA"/>
</dbReference>
<evidence type="ECO:0000313" key="6">
    <source>
        <dbReference type="EMBL" id="TMW56211.1"/>
    </source>
</evidence>
<evidence type="ECO:0000256" key="2">
    <source>
        <dbReference type="ARBA" id="ARBA00022771"/>
    </source>
</evidence>
<comment type="caution">
    <text evidence="6">The sequence shown here is derived from an EMBL/GenBank/DDBJ whole genome shotgun (WGS) entry which is preliminary data.</text>
</comment>
<name>A0A8K1C474_PYTOL</name>
<feature type="region of interest" description="Disordered" evidence="4">
    <location>
        <begin position="478"/>
        <end position="523"/>
    </location>
</feature>
<feature type="compositionally biased region" description="Basic and acidic residues" evidence="4">
    <location>
        <begin position="478"/>
        <end position="498"/>
    </location>
</feature>
<feature type="compositionally biased region" description="Polar residues" evidence="4">
    <location>
        <begin position="514"/>
        <end position="523"/>
    </location>
</feature>
<organism evidence="6 7">
    <name type="scientific">Pythium oligandrum</name>
    <name type="common">Mycoparasitic fungus</name>
    <dbReference type="NCBI Taxonomy" id="41045"/>
    <lineage>
        <taxon>Eukaryota</taxon>
        <taxon>Sar</taxon>
        <taxon>Stramenopiles</taxon>
        <taxon>Oomycota</taxon>
        <taxon>Peronosporomycetes</taxon>
        <taxon>Pythiales</taxon>
        <taxon>Pythiaceae</taxon>
        <taxon>Pythium</taxon>
    </lineage>
</organism>